<feature type="compositionally biased region" description="Acidic residues" evidence="5">
    <location>
        <begin position="1"/>
        <end position="11"/>
    </location>
</feature>
<dbReference type="HOGENOM" id="CLU_038387_1_1_1"/>
<dbReference type="GO" id="GO:0016020">
    <property type="term" value="C:membrane"/>
    <property type="evidence" value="ECO:0007669"/>
    <property type="project" value="UniProtKB-SubCell"/>
</dbReference>
<dbReference type="PANTHER" id="PTHR46346:SF1">
    <property type="entry name" value="PHOSPHATIDYLINOSITOL N-ACETYLGLUCOSAMINYLTRANSFERASE SUBUNIT P"/>
    <property type="match status" value="1"/>
</dbReference>
<dbReference type="KEGG" id="ttt:THITE_2122099"/>
<dbReference type="PANTHER" id="PTHR46346">
    <property type="entry name" value="PHOSPHATIDYLINOSITOL N-ACETYLGLUCOSAMINYLTRANSFERASE SUBUNIT P"/>
    <property type="match status" value="1"/>
</dbReference>
<accession>G2RFN6</accession>
<keyword evidence="9" id="KW-1185">Reference proteome</keyword>
<sequence length="367" mass="40627">MSATSEDDIDEDGTRFADGSRENRSHARSRRNASDLSQPVGTHDNTHDDHDDDEAYSSVSAPHSTESRDASEVEDEDDYDDNDNDDDNNDALPPPPPPSQHAFTPPFYGRPPTPLPPSPSLTSLLRPSRPTTPDASEDDGGGASSSHHPSDPHHHSHRHHHRHHPEDPLPRARPKVPTHEYYGFVLYLFSSLFFLLYLLWSYLPSPFLHALGIYYYPNRWWALAIPSWLVMLLVYIYVALAGYNLEILTLPLESVETIVDDAAQVAVVDENGKIIRPARGRRGTGPGAEGRKGRDAGAGVSSAGGREADGLRGGNCRARQLNWREVWNEGTDAVMDVPLAGVCEVLYGEGREWDSDLEDEAVMITEL</sequence>
<evidence type="ECO:0000256" key="1">
    <source>
        <dbReference type="ARBA" id="ARBA00004141"/>
    </source>
</evidence>
<dbReference type="eggNOG" id="KOG2257">
    <property type="taxonomic scope" value="Eukaryota"/>
</dbReference>
<dbReference type="AlphaFoldDB" id="G2RFN6"/>
<keyword evidence="3 6" id="KW-1133">Transmembrane helix</keyword>
<evidence type="ECO:0000313" key="8">
    <source>
        <dbReference type="EMBL" id="AEO70519.1"/>
    </source>
</evidence>
<keyword evidence="2 6" id="KW-0812">Transmembrane</keyword>
<name>G2RFN6_THETT</name>
<feature type="compositionally biased region" description="Pro residues" evidence="5">
    <location>
        <begin position="108"/>
        <end position="119"/>
    </location>
</feature>
<organism evidence="8 9">
    <name type="scientific">Thermothielavioides terrestris (strain ATCC 38088 / NRRL 8126)</name>
    <name type="common">Thielavia terrestris</name>
    <dbReference type="NCBI Taxonomy" id="578455"/>
    <lineage>
        <taxon>Eukaryota</taxon>
        <taxon>Fungi</taxon>
        <taxon>Dikarya</taxon>
        <taxon>Ascomycota</taxon>
        <taxon>Pezizomycotina</taxon>
        <taxon>Sordariomycetes</taxon>
        <taxon>Sordariomycetidae</taxon>
        <taxon>Sordariales</taxon>
        <taxon>Chaetomiaceae</taxon>
        <taxon>Thermothielavioides</taxon>
        <taxon>Thermothielavioides terrestris</taxon>
    </lineage>
</organism>
<evidence type="ECO:0000256" key="3">
    <source>
        <dbReference type="ARBA" id="ARBA00022989"/>
    </source>
</evidence>
<feature type="region of interest" description="Disordered" evidence="5">
    <location>
        <begin position="277"/>
        <end position="311"/>
    </location>
</feature>
<dbReference type="EMBL" id="CP003013">
    <property type="protein sequence ID" value="AEO70519.1"/>
    <property type="molecule type" value="Genomic_DNA"/>
</dbReference>
<gene>
    <name evidence="8" type="ORF">THITE_2122099</name>
</gene>
<feature type="transmembrane region" description="Helical" evidence="6">
    <location>
        <begin position="220"/>
        <end position="240"/>
    </location>
</feature>
<feature type="domain" description="PIG-P" evidence="7">
    <location>
        <begin position="179"/>
        <end position="347"/>
    </location>
</feature>
<comment type="subcellular location">
    <subcellularLocation>
        <location evidence="1">Membrane</location>
        <topology evidence="1">Multi-pass membrane protein</topology>
    </subcellularLocation>
</comment>
<feature type="compositionally biased region" description="Basic residues" evidence="5">
    <location>
        <begin position="154"/>
        <end position="163"/>
    </location>
</feature>
<dbReference type="Pfam" id="PF08510">
    <property type="entry name" value="PIG-P"/>
    <property type="match status" value="1"/>
</dbReference>
<evidence type="ECO:0000259" key="7">
    <source>
        <dbReference type="Pfam" id="PF08510"/>
    </source>
</evidence>
<keyword evidence="4 6" id="KW-0472">Membrane</keyword>
<feature type="compositionally biased region" description="Low complexity" evidence="5">
    <location>
        <begin position="120"/>
        <end position="134"/>
    </location>
</feature>
<dbReference type="RefSeq" id="XP_003656855.1">
    <property type="nucleotide sequence ID" value="XM_003656807.1"/>
</dbReference>
<evidence type="ECO:0000313" key="9">
    <source>
        <dbReference type="Proteomes" id="UP000008181"/>
    </source>
</evidence>
<evidence type="ECO:0000256" key="2">
    <source>
        <dbReference type="ARBA" id="ARBA00022692"/>
    </source>
</evidence>
<reference evidence="8 9" key="1">
    <citation type="journal article" date="2011" name="Nat. Biotechnol.">
        <title>Comparative genomic analysis of the thermophilic biomass-degrading fungi Myceliophthora thermophila and Thielavia terrestris.</title>
        <authorList>
            <person name="Berka R.M."/>
            <person name="Grigoriev I.V."/>
            <person name="Otillar R."/>
            <person name="Salamov A."/>
            <person name="Grimwood J."/>
            <person name="Reid I."/>
            <person name="Ishmael N."/>
            <person name="John T."/>
            <person name="Darmond C."/>
            <person name="Moisan M.-C."/>
            <person name="Henrissat B."/>
            <person name="Coutinho P.M."/>
            <person name="Lombard V."/>
            <person name="Natvig D.O."/>
            <person name="Lindquist E."/>
            <person name="Schmutz J."/>
            <person name="Lucas S."/>
            <person name="Harris P."/>
            <person name="Powlowski J."/>
            <person name="Bellemare A."/>
            <person name="Taylor D."/>
            <person name="Butler G."/>
            <person name="de Vries R.P."/>
            <person name="Allijn I.E."/>
            <person name="van den Brink J."/>
            <person name="Ushinsky S."/>
            <person name="Storms R."/>
            <person name="Powell A.J."/>
            <person name="Paulsen I.T."/>
            <person name="Elbourne L.D.H."/>
            <person name="Baker S.E."/>
            <person name="Magnuson J."/>
            <person name="LaBoissiere S."/>
            <person name="Clutterbuck A.J."/>
            <person name="Martinez D."/>
            <person name="Wogulis M."/>
            <person name="de Leon A.L."/>
            <person name="Rey M.W."/>
            <person name="Tsang A."/>
        </authorList>
    </citation>
    <scope>NUCLEOTIDE SEQUENCE [LARGE SCALE GENOMIC DNA]</scope>
    <source>
        <strain evidence="9">ATCC 38088 / NRRL 8126</strain>
    </source>
</reference>
<evidence type="ECO:0000256" key="5">
    <source>
        <dbReference type="SAM" id="MobiDB-lite"/>
    </source>
</evidence>
<dbReference type="GO" id="GO:0006506">
    <property type="term" value="P:GPI anchor biosynthetic process"/>
    <property type="evidence" value="ECO:0007669"/>
    <property type="project" value="TreeGrafter"/>
</dbReference>
<dbReference type="STRING" id="578455.G2RFN6"/>
<protein>
    <recommendedName>
        <fullName evidence="7">PIG-P domain-containing protein</fullName>
    </recommendedName>
</protein>
<dbReference type="Proteomes" id="UP000008181">
    <property type="component" value="Chromosome 5"/>
</dbReference>
<dbReference type="GeneID" id="11519441"/>
<proteinExistence type="predicted"/>
<dbReference type="InterPro" id="IPR013717">
    <property type="entry name" value="PIG-P"/>
</dbReference>
<dbReference type="InterPro" id="IPR052263">
    <property type="entry name" value="GPI_Anchor_Biosynth"/>
</dbReference>
<feature type="transmembrane region" description="Helical" evidence="6">
    <location>
        <begin position="181"/>
        <end position="200"/>
    </location>
</feature>
<feature type="compositionally biased region" description="Basic and acidic residues" evidence="5">
    <location>
        <begin position="12"/>
        <end position="25"/>
    </location>
</feature>
<feature type="compositionally biased region" description="Acidic residues" evidence="5">
    <location>
        <begin position="72"/>
        <end position="89"/>
    </location>
</feature>
<dbReference type="GO" id="GO:0005783">
    <property type="term" value="C:endoplasmic reticulum"/>
    <property type="evidence" value="ECO:0007669"/>
    <property type="project" value="TreeGrafter"/>
</dbReference>
<evidence type="ECO:0000256" key="4">
    <source>
        <dbReference type="ARBA" id="ARBA00023136"/>
    </source>
</evidence>
<evidence type="ECO:0000256" key="6">
    <source>
        <dbReference type="SAM" id="Phobius"/>
    </source>
</evidence>
<dbReference type="OrthoDB" id="690928at2759"/>
<feature type="region of interest" description="Disordered" evidence="5">
    <location>
        <begin position="1"/>
        <end position="172"/>
    </location>
</feature>